<accession>A0ABP7BAG3</accession>
<proteinExistence type="predicted"/>
<name>A0ABP7BAG3_9ACTN</name>
<comment type="caution">
    <text evidence="1">The sequence shown here is derived from an EMBL/GenBank/DDBJ whole genome shotgun (WGS) entry which is preliminary data.</text>
</comment>
<sequence length="357" mass="39659">MSFDDACDEQWQHRFARGFVESVRVADQTTSGGFPSAVLHIEVTHRAWLDHVREGDTWESYAEVETWFELAECAPITPDGTDAPIDDPGDSFIAVPRVVWGDWLQMGPALLELPAYAPTAYTTRDRIDDPAHIPADWIGRAVRVMLELHGAEDVSLVDGTASTLAWMHLDGTFGVTRNARITSIARLVPKASRRGGKLTYARVFDHVKAEFVGAYTSGRRIELAFRIAPDRRELDLGASADVLSLLAWGGNGRLATDRQPNTELATALAADAERLDIGDSFRLIDRVADSYVAHYTVTYEPGHDLDDLPPRRIREILTAEWPTARLSITMTDERWATLPHDDTWADDVGTRAITGRP</sequence>
<gene>
    <name evidence="1" type="ORF">GCM10022224_017050</name>
</gene>
<organism evidence="1 2">
    <name type="scientific">Nonomuraea antimicrobica</name>
    <dbReference type="NCBI Taxonomy" id="561173"/>
    <lineage>
        <taxon>Bacteria</taxon>
        <taxon>Bacillati</taxon>
        <taxon>Actinomycetota</taxon>
        <taxon>Actinomycetes</taxon>
        <taxon>Streptosporangiales</taxon>
        <taxon>Streptosporangiaceae</taxon>
        <taxon>Nonomuraea</taxon>
    </lineage>
</organism>
<dbReference type="RefSeq" id="WP_344874744.1">
    <property type="nucleotide sequence ID" value="NZ_BAAAZP010000027.1"/>
</dbReference>
<evidence type="ECO:0000313" key="1">
    <source>
        <dbReference type="EMBL" id="GAA3654646.1"/>
    </source>
</evidence>
<dbReference type="Proteomes" id="UP001500902">
    <property type="component" value="Unassembled WGS sequence"/>
</dbReference>
<evidence type="ECO:0000313" key="2">
    <source>
        <dbReference type="Proteomes" id="UP001500902"/>
    </source>
</evidence>
<dbReference type="EMBL" id="BAAAZP010000027">
    <property type="protein sequence ID" value="GAA3654646.1"/>
    <property type="molecule type" value="Genomic_DNA"/>
</dbReference>
<keyword evidence="2" id="KW-1185">Reference proteome</keyword>
<protein>
    <submittedName>
        <fullName evidence="1">Uncharacterized protein</fullName>
    </submittedName>
</protein>
<reference evidence="2" key="1">
    <citation type="journal article" date="2019" name="Int. J. Syst. Evol. Microbiol.">
        <title>The Global Catalogue of Microorganisms (GCM) 10K type strain sequencing project: providing services to taxonomists for standard genome sequencing and annotation.</title>
        <authorList>
            <consortium name="The Broad Institute Genomics Platform"/>
            <consortium name="The Broad Institute Genome Sequencing Center for Infectious Disease"/>
            <person name="Wu L."/>
            <person name="Ma J."/>
        </authorList>
    </citation>
    <scope>NUCLEOTIDE SEQUENCE [LARGE SCALE GENOMIC DNA]</scope>
    <source>
        <strain evidence="2">JCM 16904</strain>
    </source>
</reference>